<organism evidence="2 3">
    <name type="scientific">miscellaneous Crenarchaeota group-1 archaeon SG8-32-1</name>
    <dbReference type="NCBI Taxonomy" id="1685124"/>
    <lineage>
        <taxon>Archaea</taxon>
        <taxon>Candidatus Bathyarchaeota</taxon>
        <taxon>MCG-1</taxon>
    </lineage>
</organism>
<keyword evidence="1" id="KW-0472">Membrane</keyword>
<keyword evidence="1" id="KW-1133">Transmembrane helix</keyword>
<dbReference type="Proteomes" id="UP000037237">
    <property type="component" value="Unassembled WGS sequence"/>
</dbReference>
<keyword evidence="1" id="KW-0812">Transmembrane</keyword>
<evidence type="ECO:0000256" key="1">
    <source>
        <dbReference type="SAM" id="Phobius"/>
    </source>
</evidence>
<protein>
    <submittedName>
        <fullName evidence="2">Uncharacterized protein</fullName>
    </submittedName>
</protein>
<gene>
    <name evidence="2" type="ORF">AC477_00330</name>
</gene>
<evidence type="ECO:0000313" key="3">
    <source>
        <dbReference type="Proteomes" id="UP000037237"/>
    </source>
</evidence>
<sequence>MYTGNVYVDHVKTTDGPESNYKFVDYEGDAGWLWVNGVVIPDFPQIFVTPMFIAITLLAIIYRR</sequence>
<dbReference type="AlphaFoldDB" id="A0A0M0C187"/>
<feature type="transmembrane region" description="Helical" evidence="1">
    <location>
        <begin position="43"/>
        <end position="62"/>
    </location>
</feature>
<dbReference type="EMBL" id="LFWU01000005">
    <property type="protein sequence ID" value="KON34582.1"/>
    <property type="molecule type" value="Genomic_DNA"/>
</dbReference>
<evidence type="ECO:0000313" key="2">
    <source>
        <dbReference type="EMBL" id="KON34582.1"/>
    </source>
</evidence>
<accession>A0A0M0C187</accession>
<comment type="caution">
    <text evidence="2">The sequence shown here is derived from an EMBL/GenBank/DDBJ whole genome shotgun (WGS) entry which is preliminary data.</text>
</comment>
<reference evidence="2 3" key="1">
    <citation type="submission" date="2015-06" db="EMBL/GenBank/DDBJ databases">
        <title>New insights into the roles of widespread benthic archaea in carbon and nitrogen cycling.</title>
        <authorList>
            <person name="Lazar C.S."/>
            <person name="Baker B.J."/>
            <person name="Seitz K.W."/>
            <person name="Hyde A.S."/>
            <person name="Dick G.J."/>
            <person name="Hinrichs K.-U."/>
            <person name="Teske A.P."/>
        </authorList>
    </citation>
    <scope>NUCLEOTIDE SEQUENCE [LARGE SCALE GENOMIC DNA]</scope>
    <source>
        <strain evidence="2">SG8-32-1</strain>
    </source>
</reference>
<proteinExistence type="predicted"/>
<name>A0A0M0C187_9ARCH</name>